<organism evidence="5 6">
    <name type="scientific">Kineococcus rhizosphaerae</name>
    <dbReference type="NCBI Taxonomy" id="559628"/>
    <lineage>
        <taxon>Bacteria</taxon>
        <taxon>Bacillati</taxon>
        <taxon>Actinomycetota</taxon>
        <taxon>Actinomycetes</taxon>
        <taxon>Kineosporiales</taxon>
        <taxon>Kineosporiaceae</taxon>
        <taxon>Kineococcus</taxon>
    </lineage>
</organism>
<dbReference type="EMBL" id="PVZF01000004">
    <property type="protein sequence ID" value="PRY15944.1"/>
    <property type="molecule type" value="Genomic_DNA"/>
</dbReference>
<dbReference type="PROSITE" id="PS50949">
    <property type="entry name" value="HTH_GNTR"/>
    <property type="match status" value="1"/>
</dbReference>
<evidence type="ECO:0000256" key="1">
    <source>
        <dbReference type="ARBA" id="ARBA00023015"/>
    </source>
</evidence>
<keyword evidence="3" id="KW-0804">Transcription</keyword>
<dbReference type="PANTHER" id="PTHR38445">
    <property type="entry name" value="HTH-TYPE TRANSCRIPTIONAL REPRESSOR YTRA"/>
    <property type="match status" value="1"/>
</dbReference>
<protein>
    <submittedName>
        <fullName evidence="5">DNA-binding transcriptional regulator YhcF (GntR family)</fullName>
    </submittedName>
</protein>
<proteinExistence type="predicted"/>
<dbReference type="InterPro" id="IPR036390">
    <property type="entry name" value="WH_DNA-bd_sf"/>
</dbReference>
<dbReference type="RefSeq" id="WP_211298529.1">
    <property type="nucleotide sequence ID" value="NZ_PVZF01000004.1"/>
</dbReference>
<dbReference type="Gene3D" id="1.10.10.10">
    <property type="entry name" value="Winged helix-like DNA-binding domain superfamily/Winged helix DNA-binding domain"/>
    <property type="match status" value="1"/>
</dbReference>
<dbReference type="Pfam" id="PF00392">
    <property type="entry name" value="GntR"/>
    <property type="match status" value="1"/>
</dbReference>
<sequence length="131" mass="13594">MPGPVVLELDPLSEVPIYQQIRDRVVEAIAHGTLPVGAPLPSVRALAAEFGVNTATVAKAYDRLRGEGLLRTTSKSGSVVARGPGSGPAAPHVAADWRERLLTLLAEGHAQGVPDVLGECAQVVGNFGRPS</sequence>
<name>A0A2T0R5C6_9ACTN</name>
<dbReference type="PRINTS" id="PR00035">
    <property type="entry name" value="HTHGNTR"/>
</dbReference>
<evidence type="ECO:0000313" key="6">
    <source>
        <dbReference type="Proteomes" id="UP000238083"/>
    </source>
</evidence>
<gene>
    <name evidence="5" type="ORF">CLV37_104157</name>
</gene>
<dbReference type="GO" id="GO:0003700">
    <property type="term" value="F:DNA-binding transcription factor activity"/>
    <property type="evidence" value="ECO:0007669"/>
    <property type="project" value="InterPro"/>
</dbReference>
<accession>A0A2T0R5C6</accession>
<dbReference type="PANTHER" id="PTHR38445:SF9">
    <property type="entry name" value="HTH-TYPE TRANSCRIPTIONAL REPRESSOR YTRA"/>
    <property type="match status" value="1"/>
</dbReference>
<dbReference type="AlphaFoldDB" id="A0A2T0R5C6"/>
<feature type="domain" description="HTH gntR-type" evidence="4">
    <location>
        <begin position="15"/>
        <end position="83"/>
    </location>
</feature>
<reference evidence="5 6" key="1">
    <citation type="submission" date="2018-03" db="EMBL/GenBank/DDBJ databases">
        <title>Genomic Encyclopedia of Archaeal and Bacterial Type Strains, Phase II (KMG-II): from individual species to whole genera.</title>
        <authorList>
            <person name="Goeker M."/>
        </authorList>
    </citation>
    <scope>NUCLEOTIDE SEQUENCE [LARGE SCALE GENOMIC DNA]</scope>
    <source>
        <strain evidence="5 6">DSM 19711</strain>
    </source>
</reference>
<evidence type="ECO:0000256" key="3">
    <source>
        <dbReference type="ARBA" id="ARBA00023163"/>
    </source>
</evidence>
<evidence type="ECO:0000259" key="4">
    <source>
        <dbReference type="PROSITE" id="PS50949"/>
    </source>
</evidence>
<comment type="caution">
    <text evidence="5">The sequence shown here is derived from an EMBL/GenBank/DDBJ whole genome shotgun (WGS) entry which is preliminary data.</text>
</comment>
<dbReference type="SUPFAM" id="SSF46785">
    <property type="entry name" value="Winged helix' DNA-binding domain"/>
    <property type="match status" value="1"/>
</dbReference>
<keyword evidence="2 5" id="KW-0238">DNA-binding</keyword>
<dbReference type="InterPro" id="IPR036388">
    <property type="entry name" value="WH-like_DNA-bd_sf"/>
</dbReference>
<keyword evidence="6" id="KW-1185">Reference proteome</keyword>
<evidence type="ECO:0000313" key="5">
    <source>
        <dbReference type="EMBL" id="PRY15944.1"/>
    </source>
</evidence>
<dbReference type="SMART" id="SM00345">
    <property type="entry name" value="HTH_GNTR"/>
    <property type="match status" value="1"/>
</dbReference>
<dbReference type="Proteomes" id="UP000238083">
    <property type="component" value="Unassembled WGS sequence"/>
</dbReference>
<dbReference type="InterPro" id="IPR000524">
    <property type="entry name" value="Tscrpt_reg_HTH_GntR"/>
</dbReference>
<dbReference type="GO" id="GO:0003677">
    <property type="term" value="F:DNA binding"/>
    <property type="evidence" value="ECO:0007669"/>
    <property type="project" value="UniProtKB-KW"/>
</dbReference>
<dbReference type="CDD" id="cd07377">
    <property type="entry name" value="WHTH_GntR"/>
    <property type="match status" value="1"/>
</dbReference>
<evidence type="ECO:0000256" key="2">
    <source>
        <dbReference type="ARBA" id="ARBA00023125"/>
    </source>
</evidence>
<keyword evidence="1" id="KW-0805">Transcription regulation</keyword>